<keyword evidence="1" id="KW-1133">Transmembrane helix</keyword>
<keyword evidence="1" id="KW-0472">Membrane</keyword>
<gene>
    <name evidence="2" type="ORF">GCM10009733_040010</name>
</gene>
<keyword evidence="3" id="KW-1185">Reference proteome</keyword>
<feature type="transmembrane region" description="Helical" evidence="1">
    <location>
        <begin position="29"/>
        <end position="49"/>
    </location>
</feature>
<keyword evidence="1" id="KW-0812">Transmembrane</keyword>
<reference evidence="3" key="1">
    <citation type="journal article" date="2019" name="Int. J. Syst. Evol. Microbiol.">
        <title>The Global Catalogue of Microorganisms (GCM) 10K type strain sequencing project: providing services to taxonomists for standard genome sequencing and annotation.</title>
        <authorList>
            <consortium name="The Broad Institute Genomics Platform"/>
            <consortium name="The Broad Institute Genome Sequencing Center for Infectious Disease"/>
            <person name="Wu L."/>
            <person name="Ma J."/>
        </authorList>
    </citation>
    <scope>NUCLEOTIDE SEQUENCE [LARGE SCALE GENOMIC DNA]</scope>
    <source>
        <strain evidence="3">JCM 13929</strain>
    </source>
</reference>
<sequence>MTESVIRRYTGLFIGLRQLIRHVDPACDWIAGVVQFFIALGIAVARLGLLPRWVGRSAYVHAAINLAFLPAVFFGDDPADFYSAQGWGTAASMGAVWSLWTLAVSVSILRTARRPAPVTASAV</sequence>
<dbReference type="EMBL" id="BAAAMU010000026">
    <property type="protein sequence ID" value="GAA1638871.1"/>
    <property type="molecule type" value="Genomic_DNA"/>
</dbReference>
<name>A0ABP4R6R4_9ACTN</name>
<accession>A0ABP4R6R4</accession>
<feature type="transmembrane region" description="Helical" evidence="1">
    <location>
        <begin position="58"/>
        <end position="75"/>
    </location>
</feature>
<proteinExistence type="predicted"/>
<evidence type="ECO:0000313" key="3">
    <source>
        <dbReference type="Proteomes" id="UP001500064"/>
    </source>
</evidence>
<organism evidence="2 3">
    <name type="scientific">Nonomuraea maheshkhaliensis</name>
    <dbReference type="NCBI Taxonomy" id="419590"/>
    <lineage>
        <taxon>Bacteria</taxon>
        <taxon>Bacillati</taxon>
        <taxon>Actinomycetota</taxon>
        <taxon>Actinomycetes</taxon>
        <taxon>Streptosporangiales</taxon>
        <taxon>Streptosporangiaceae</taxon>
        <taxon>Nonomuraea</taxon>
    </lineage>
</organism>
<evidence type="ECO:0000256" key="1">
    <source>
        <dbReference type="SAM" id="Phobius"/>
    </source>
</evidence>
<evidence type="ECO:0008006" key="4">
    <source>
        <dbReference type="Google" id="ProtNLM"/>
    </source>
</evidence>
<evidence type="ECO:0000313" key="2">
    <source>
        <dbReference type="EMBL" id="GAA1638871.1"/>
    </source>
</evidence>
<dbReference type="Proteomes" id="UP001500064">
    <property type="component" value="Unassembled WGS sequence"/>
</dbReference>
<dbReference type="RefSeq" id="WP_346106760.1">
    <property type="nucleotide sequence ID" value="NZ_BAAAMU010000026.1"/>
</dbReference>
<feature type="transmembrane region" description="Helical" evidence="1">
    <location>
        <begin position="87"/>
        <end position="109"/>
    </location>
</feature>
<protein>
    <recommendedName>
        <fullName evidence="4">CPBP family intramembrane metalloprotease</fullName>
    </recommendedName>
</protein>
<comment type="caution">
    <text evidence="2">The sequence shown here is derived from an EMBL/GenBank/DDBJ whole genome shotgun (WGS) entry which is preliminary data.</text>
</comment>